<proteinExistence type="inferred from homology"/>
<comment type="subcellular location">
    <subcellularLocation>
        <location evidence="1">Membrane</location>
    </subcellularLocation>
</comment>
<organism evidence="7">
    <name type="scientific">uncultured organism</name>
    <dbReference type="NCBI Taxonomy" id="155900"/>
    <lineage>
        <taxon>unclassified sequences</taxon>
        <taxon>environmental samples</taxon>
    </lineage>
</organism>
<dbReference type="GO" id="GO:0016020">
    <property type="term" value="C:membrane"/>
    <property type="evidence" value="ECO:0007669"/>
    <property type="project" value="UniProtKB-SubCell"/>
</dbReference>
<protein>
    <submittedName>
        <fullName evidence="7">ATPase, F1 complex, OSCP/delta subunit</fullName>
        <ecNumber evidence="7">3.6.3.14</ecNumber>
    </submittedName>
</protein>
<keyword evidence="7" id="KW-0378">Hydrolase</keyword>
<keyword evidence="5" id="KW-0472">Membrane</keyword>
<evidence type="ECO:0000256" key="4">
    <source>
        <dbReference type="ARBA" id="ARBA00023065"/>
    </source>
</evidence>
<reference evidence="7" key="1">
    <citation type="journal article" date="2013" name="Syst. Appl. Microbiol.">
        <title>New insights into the archaeal diversity of a hypersaline microbial mat obtained by a metagenomic approach.</title>
        <authorList>
            <person name="Lopez-Lopez A."/>
            <person name="Richter M."/>
            <person name="Pena A."/>
            <person name="Tamames J."/>
            <person name="Rossello-Mora R."/>
        </authorList>
    </citation>
    <scope>NUCLEOTIDE SEQUENCE</scope>
</reference>
<dbReference type="EC" id="3.6.3.14" evidence="7"/>
<keyword evidence="6" id="KW-0066">ATP synthesis</keyword>
<keyword evidence="4" id="KW-0406">Ion transport</keyword>
<dbReference type="PANTHER" id="PTHR11910">
    <property type="entry name" value="ATP SYNTHASE DELTA CHAIN"/>
    <property type="match status" value="1"/>
</dbReference>
<evidence type="ECO:0000256" key="3">
    <source>
        <dbReference type="ARBA" id="ARBA00022781"/>
    </source>
</evidence>
<keyword evidence="2" id="KW-0813">Transport</keyword>
<accession>M1PUY5</accession>
<dbReference type="Pfam" id="PF00213">
    <property type="entry name" value="OSCP"/>
    <property type="match status" value="1"/>
</dbReference>
<dbReference type="Gene3D" id="1.10.520.20">
    <property type="entry name" value="N-terminal domain of the delta subunit of the F1F0-ATP synthase"/>
    <property type="match status" value="1"/>
</dbReference>
<dbReference type="InterPro" id="IPR000711">
    <property type="entry name" value="ATPase_OSCP/dsu"/>
</dbReference>
<sequence length="187" mass="21243">MKSVEVADRYAQALYELGVEEDKLDGIQEDLSEVSQMVDSNDYLMDFLVHPLVPNEDKEGVLEEVLGESLLRETLNFLKLLVNKDREGYLPLIYERLRKIRRDEQEIIEVELTVPPDLNSDEFVDDVKSRIDNLLDKSVYITKVTEDANLIGGIRLKVGEQIIDGSVQGELEGLREHILEGGSNGRN</sequence>
<dbReference type="SUPFAM" id="SSF47928">
    <property type="entry name" value="N-terminal domain of the delta subunit of the F1F0-ATP synthase"/>
    <property type="match status" value="1"/>
</dbReference>
<dbReference type="EMBL" id="JX684077">
    <property type="protein sequence ID" value="AGF92924.1"/>
    <property type="molecule type" value="Genomic_DNA"/>
</dbReference>
<dbReference type="AlphaFoldDB" id="M1PUY5"/>
<keyword evidence="3" id="KW-0375">Hydrogen ion transport</keyword>
<dbReference type="HAMAP" id="MF_01416">
    <property type="entry name" value="ATP_synth_delta_bact"/>
    <property type="match status" value="1"/>
</dbReference>
<evidence type="ECO:0000256" key="6">
    <source>
        <dbReference type="ARBA" id="ARBA00023310"/>
    </source>
</evidence>
<evidence type="ECO:0000313" key="7">
    <source>
        <dbReference type="EMBL" id="AGF92924.1"/>
    </source>
</evidence>
<dbReference type="PRINTS" id="PR00125">
    <property type="entry name" value="ATPASEDELTA"/>
</dbReference>
<dbReference type="InterPro" id="IPR026015">
    <property type="entry name" value="ATP_synth_OSCP/delta_N_sf"/>
</dbReference>
<dbReference type="NCBIfam" id="TIGR01145">
    <property type="entry name" value="ATP_synt_delta"/>
    <property type="match status" value="1"/>
</dbReference>
<gene>
    <name evidence="7" type="ORF">FLSS-5_0015</name>
</gene>
<evidence type="ECO:0000256" key="5">
    <source>
        <dbReference type="ARBA" id="ARBA00023136"/>
    </source>
</evidence>
<evidence type="ECO:0000256" key="1">
    <source>
        <dbReference type="ARBA" id="ARBA00004370"/>
    </source>
</evidence>
<evidence type="ECO:0000256" key="2">
    <source>
        <dbReference type="ARBA" id="ARBA00022448"/>
    </source>
</evidence>
<dbReference type="GO" id="GO:0046933">
    <property type="term" value="F:proton-transporting ATP synthase activity, rotational mechanism"/>
    <property type="evidence" value="ECO:0007669"/>
    <property type="project" value="InterPro"/>
</dbReference>
<name>M1PUY5_9ZZZZ</name>
<dbReference type="GO" id="GO:0016787">
    <property type="term" value="F:hydrolase activity"/>
    <property type="evidence" value="ECO:0007669"/>
    <property type="project" value="UniProtKB-KW"/>
</dbReference>